<dbReference type="SUPFAM" id="SSF53850">
    <property type="entry name" value="Periplasmic binding protein-like II"/>
    <property type="match status" value="1"/>
</dbReference>
<dbReference type="Pfam" id="PF13416">
    <property type="entry name" value="SBP_bac_8"/>
    <property type="match status" value="1"/>
</dbReference>
<dbReference type="InterPro" id="IPR050490">
    <property type="entry name" value="Bact_solute-bd_prot1"/>
</dbReference>
<proteinExistence type="predicted"/>
<feature type="signal peptide" evidence="1">
    <location>
        <begin position="1"/>
        <end position="27"/>
    </location>
</feature>
<dbReference type="PROSITE" id="PS51257">
    <property type="entry name" value="PROKAR_LIPOPROTEIN"/>
    <property type="match status" value="1"/>
</dbReference>
<dbReference type="InterPro" id="IPR006059">
    <property type="entry name" value="SBP"/>
</dbReference>
<sequence length="440" mass="46169">MSETTRPRRSALLCAAVLASTALLATACSSSGSSSSGDAGSSAGSAKITLTVGDFGTFGYKEAGLFDAYMAAHPNITIKEDTTTGEADYWTALQTHLSGGGLDDVQALEVGRIALATSDALSNSFEDLSKVKGVNKGDYLPWKWQQATTQDGRTIGLGTDVGPMAICYRQDLFQQAGLPADPAAVTALWAGDWAKFVQVGKEYQAKAPKGTFFMDSATGMFNGVVSSSTSQYYKGGKLDYKNSPSVKTAWDLAMQADAAGESAGLKEFDTPWQTAFANSSFATTVCPSWQQANIQKFSGDANSGKWNIAQAPAAGNWGGSFLAVPSAGKHKAEAEALVAWLTAPEQQAKVFQKVGNIPSNQGAYSLTAVTDFKNPYIGPNAPTGQIFSTAAKAIQPAETGPHAGDLQSDFSNGILLVEQNHKSATDAWNTTVQQIDSSVQ</sequence>
<dbReference type="OrthoDB" id="3226017at2"/>
<dbReference type="PANTHER" id="PTHR43649:SF32">
    <property type="entry name" value="SUGAR BINDING SECRETED PROTEIN"/>
    <property type="match status" value="1"/>
</dbReference>
<feature type="chain" id="PRO_5016136525" evidence="1">
    <location>
        <begin position="28"/>
        <end position="440"/>
    </location>
</feature>
<evidence type="ECO:0000313" key="3">
    <source>
        <dbReference type="Proteomes" id="UP000248039"/>
    </source>
</evidence>
<dbReference type="Gene3D" id="3.40.190.10">
    <property type="entry name" value="Periplasmic binding protein-like II"/>
    <property type="match status" value="1"/>
</dbReference>
<dbReference type="AlphaFoldDB" id="A0A2V4N5K8"/>
<comment type="caution">
    <text evidence="2">The sequence shown here is derived from an EMBL/GenBank/DDBJ whole genome shotgun (WGS) entry which is preliminary data.</text>
</comment>
<dbReference type="EMBL" id="PYBW01000151">
    <property type="protein sequence ID" value="PYC67439.1"/>
    <property type="molecule type" value="Genomic_DNA"/>
</dbReference>
<name>A0A2V4N5K8_9ACTN</name>
<accession>A0A2V4N5K8</accession>
<dbReference type="PANTHER" id="PTHR43649">
    <property type="entry name" value="ARABINOSE-BINDING PROTEIN-RELATED"/>
    <property type="match status" value="1"/>
</dbReference>
<keyword evidence="1" id="KW-0732">Signal</keyword>
<gene>
    <name evidence="2" type="ORF">C7C46_30195</name>
</gene>
<organism evidence="2 3">
    <name type="scientific">Streptomyces tateyamensis</name>
    <dbReference type="NCBI Taxonomy" id="565073"/>
    <lineage>
        <taxon>Bacteria</taxon>
        <taxon>Bacillati</taxon>
        <taxon>Actinomycetota</taxon>
        <taxon>Actinomycetes</taxon>
        <taxon>Kitasatosporales</taxon>
        <taxon>Streptomycetaceae</taxon>
        <taxon>Streptomyces</taxon>
    </lineage>
</organism>
<evidence type="ECO:0000313" key="2">
    <source>
        <dbReference type="EMBL" id="PYC67439.1"/>
    </source>
</evidence>
<reference evidence="2 3" key="1">
    <citation type="submission" date="2018-03" db="EMBL/GenBank/DDBJ databases">
        <title>Bioinformatic expansion and discovery of thiopeptide antibiotics.</title>
        <authorList>
            <person name="Schwalen C.J."/>
            <person name="Hudson G.A."/>
            <person name="Mitchell D.A."/>
        </authorList>
    </citation>
    <scope>NUCLEOTIDE SEQUENCE [LARGE SCALE GENOMIC DNA]</scope>
    <source>
        <strain evidence="2 3">ATCC 21389</strain>
    </source>
</reference>
<protein>
    <submittedName>
        <fullName evidence="2">Sugar-binding protein</fullName>
    </submittedName>
</protein>
<keyword evidence="3" id="KW-1185">Reference proteome</keyword>
<evidence type="ECO:0000256" key="1">
    <source>
        <dbReference type="SAM" id="SignalP"/>
    </source>
</evidence>
<dbReference type="Proteomes" id="UP000248039">
    <property type="component" value="Unassembled WGS sequence"/>
</dbReference>